<evidence type="ECO:0000313" key="3">
    <source>
        <dbReference type="Proteomes" id="UP001589789"/>
    </source>
</evidence>
<sequence>MGTIRFVGWYNRGNCGDEAFRNVHRQLFPDHDLQWITDVDAADPGAAPGDVHVLGGGDVFLPYYLRSIPEESKFFVYGVGLGSPEQRQAVVAQRHRLLGVWLRNQEDVDALREQGVDARFTPDIVFNLGEQVERLAPQQAAWLGKSRKSMALILSNTATQDAYRTGNMAEFFYAQYMRLTLSKIMDELAKYYDLYGIPFSADRNDFDLGYLYDVVTGMRQQGAVRILDQPMDPPVVGAVLANMDLVVSMKFHGLVFAAAAGVPFVNIGLTRKTQLICSQLGLSSLAVEPYALTHATMMAAVKRAEDAESRTALIAARDRMCDLAQAEAAKFVAQVKSALADPAVMRA</sequence>
<dbReference type="PANTHER" id="PTHR36836">
    <property type="entry name" value="COLANIC ACID BIOSYNTHESIS PROTEIN WCAK"/>
    <property type="match status" value="1"/>
</dbReference>
<gene>
    <name evidence="2" type="ORF">ACFFIC_29620</name>
</gene>
<evidence type="ECO:0000313" key="2">
    <source>
        <dbReference type="EMBL" id="MFC0389670.1"/>
    </source>
</evidence>
<organism evidence="2 3">
    <name type="scientific">Muricoccus vinaceus</name>
    <dbReference type="NCBI Taxonomy" id="424704"/>
    <lineage>
        <taxon>Bacteria</taxon>
        <taxon>Pseudomonadati</taxon>
        <taxon>Pseudomonadota</taxon>
        <taxon>Alphaproteobacteria</taxon>
        <taxon>Acetobacterales</taxon>
        <taxon>Roseomonadaceae</taxon>
        <taxon>Muricoccus</taxon>
    </lineage>
</organism>
<name>A0ABV6J1A5_9PROT</name>
<keyword evidence="2" id="KW-0808">Transferase</keyword>
<dbReference type="GO" id="GO:0016740">
    <property type="term" value="F:transferase activity"/>
    <property type="evidence" value="ECO:0007669"/>
    <property type="project" value="UniProtKB-KW"/>
</dbReference>
<dbReference type="RefSeq" id="WP_377057219.1">
    <property type="nucleotide sequence ID" value="NZ_JBHLVZ010000118.1"/>
</dbReference>
<reference evidence="2 3" key="1">
    <citation type="submission" date="2024-09" db="EMBL/GenBank/DDBJ databases">
        <authorList>
            <person name="Sun Q."/>
            <person name="Mori K."/>
        </authorList>
    </citation>
    <scope>NUCLEOTIDE SEQUENCE [LARGE SCALE GENOMIC DNA]</scope>
    <source>
        <strain evidence="2 3">CCM 7468</strain>
    </source>
</reference>
<accession>A0ABV6J1A5</accession>
<keyword evidence="3" id="KW-1185">Reference proteome</keyword>
<dbReference type="Pfam" id="PF04230">
    <property type="entry name" value="PS_pyruv_trans"/>
    <property type="match status" value="1"/>
</dbReference>
<comment type="caution">
    <text evidence="2">The sequence shown here is derived from an EMBL/GenBank/DDBJ whole genome shotgun (WGS) entry which is preliminary data.</text>
</comment>
<dbReference type="InterPro" id="IPR007345">
    <property type="entry name" value="Polysacch_pyruvyl_Trfase"/>
</dbReference>
<proteinExistence type="predicted"/>
<dbReference type="Proteomes" id="UP001589789">
    <property type="component" value="Unassembled WGS sequence"/>
</dbReference>
<protein>
    <submittedName>
        <fullName evidence="2">Polysaccharide pyruvyl transferase family protein</fullName>
    </submittedName>
</protein>
<dbReference type="EMBL" id="JBHLVZ010000118">
    <property type="protein sequence ID" value="MFC0389670.1"/>
    <property type="molecule type" value="Genomic_DNA"/>
</dbReference>
<feature type="domain" description="Polysaccharide pyruvyl transferase" evidence="1">
    <location>
        <begin position="31"/>
        <end position="268"/>
    </location>
</feature>
<dbReference type="PANTHER" id="PTHR36836:SF1">
    <property type="entry name" value="COLANIC ACID BIOSYNTHESIS PROTEIN WCAK"/>
    <property type="match status" value="1"/>
</dbReference>
<evidence type="ECO:0000259" key="1">
    <source>
        <dbReference type="Pfam" id="PF04230"/>
    </source>
</evidence>